<evidence type="ECO:0000256" key="8">
    <source>
        <dbReference type="PIRNR" id="PIRNR038945"/>
    </source>
</evidence>
<evidence type="ECO:0000256" key="1">
    <source>
        <dbReference type="ARBA" id="ARBA00001933"/>
    </source>
</evidence>
<dbReference type="PANTHER" id="PTHR48078:SF6">
    <property type="entry name" value="L-THREONINE DEHYDRATASE CATABOLIC TDCB"/>
    <property type="match status" value="1"/>
</dbReference>
<comment type="similarity">
    <text evidence="2 8">Belongs to the threonine synthase family.</text>
</comment>
<dbReference type="GO" id="GO:0004795">
    <property type="term" value="F:threonine synthase activity"/>
    <property type="evidence" value="ECO:0007669"/>
    <property type="project" value="UniProtKB-EC"/>
</dbReference>
<comment type="function">
    <text evidence="8">Catalyzes the gamma-elimination of phosphate from L-phosphohomoserine and the beta-addition of water to produce L-threonine.</text>
</comment>
<dbReference type="InterPro" id="IPR001926">
    <property type="entry name" value="TrpB-like_PALP"/>
</dbReference>
<dbReference type="EMBL" id="JBHSMH010000041">
    <property type="protein sequence ID" value="MFC5469596.1"/>
    <property type="molecule type" value="Genomic_DNA"/>
</dbReference>
<evidence type="ECO:0000256" key="2">
    <source>
        <dbReference type="ARBA" id="ARBA00005517"/>
    </source>
</evidence>
<evidence type="ECO:0000256" key="4">
    <source>
        <dbReference type="ARBA" id="ARBA00022898"/>
    </source>
</evidence>
<evidence type="ECO:0000256" key="3">
    <source>
        <dbReference type="ARBA" id="ARBA00018679"/>
    </source>
</evidence>
<sequence length="419" mass="45623">MKITCYECGREQKEAAYQCECGGMLEISHDFTGLDLEQLERTFRERLSERMTPYASGVWRYKELIHPELPDRYIVTKYEGNTGLYSADPIRRFLGIRQLWLKAQSENPSGSFKDNGMTVALSHGRSLGYRRFSCASTGNTSASLAMYAALAECESVVLVPSERVSANKVLQTLAYGARMVRFDGTYDDGIRFYERHGDELGLYICNSINPFRIEGQKSIVYELAQSLNWTLPDWIVIPGGALSNVTALGKGLNDLLRLGMIDRLPKVALVQAEGASPFHKMMAGAGEELVPESSPSTVASAMNIGNPPSWRKARDFLKASGGVTCSVTDEEILAAKRQIDGCGIGCEPASASTVAGVRKLIAERTIDKEETVACILTGNLLKDTDSLGMYADKKVGGSLEGSVGELTAEAVLERLGSPA</sequence>
<accession>A0ABW0LXZ9</accession>
<dbReference type="InterPro" id="IPR026260">
    <property type="entry name" value="Thr_Synthase_bac/arc"/>
</dbReference>
<keyword evidence="8" id="KW-0791">Threonine biosynthesis</keyword>
<dbReference type="RefSeq" id="WP_209745058.1">
    <property type="nucleotide sequence ID" value="NZ_JBHSMH010000041.1"/>
</dbReference>
<dbReference type="EC" id="4.2.3.1" evidence="7 8"/>
<evidence type="ECO:0000259" key="9">
    <source>
        <dbReference type="Pfam" id="PF00291"/>
    </source>
</evidence>
<evidence type="ECO:0000256" key="7">
    <source>
        <dbReference type="NCBIfam" id="TIGR00260"/>
    </source>
</evidence>
<dbReference type="PIRSF" id="PIRSF038945">
    <property type="entry name" value="Thr_synthase"/>
    <property type="match status" value="1"/>
</dbReference>
<comment type="cofactor">
    <cofactor evidence="1 8">
        <name>pyridoxal 5'-phosphate</name>
        <dbReference type="ChEBI" id="CHEBI:597326"/>
    </cofactor>
</comment>
<comment type="catalytic activity">
    <reaction evidence="6 8">
        <text>O-phospho-L-homoserine + H2O = L-threonine + phosphate</text>
        <dbReference type="Rhea" id="RHEA:10840"/>
        <dbReference type="ChEBI" id="CHEBI:15377"/>
        <dbReference type="ChEBI" id="CHEBI:43474"/>
        <dbReference type="ChEBI" id="CHEBI:57590"/>
        <dbReference type="ChEBI" id="CHEBI:57926"/>
        <dbReference type="EC" id="4.2.3.1"/>
    </reaction>
</comment>
<dbReference type="Gene3D" id="3.40.50.1100">
    <property type="match status" value="2"/>
</dbReference>
<evidence type="ECO:0000313" key="10">
    <source>
        <dbReference type="EMBL" id="MFC5469596.1"/>
    </source>
</evidence>
<keyword evidence="5 8" id="KW-0456">Lyase</keyword>
<organism evidence="10 11">
    <name type="scientific">Cohnella suwonensis</name>
    <dbReference type="NCBI Taxonomy" id="696072"/>
    <lineage>
        <taxon>Bacteria</taxon>
        <taxon>Bacillati</taxon>
        <taxon>Bacillota</taxon>
        <taxon>Bacilli</taxon>
        <taxon>Bacillales</taxon>
        <taxon>Paenibacillaceae</taxon>
        <taxon>Cohnella</taxon>
    </lineage>
</organism>
<comment type="caution">
    <text evidence="10">The sequence shown here is derived from an EMBL/GenBank/DDBJ whole genome shotgun (WGS) entry which is preliminary data.</text>
</comment>
<evidence type="ECO:0000256" key="5">
    <source>
        <dbReference type="ARBA" id="ARBA00023239"/>
    </source>
</evidence>
<reference evidence="11" key="1">
    <citation type="journal article" date="2019" name="Int. J. Syst. Evol. Microbiol.">
        <title>The Global Catalogue of Microorganisms (GCM) 10K type strain sequencing project: providing services to taxonomists for standard genome sequencing and annotation.</title>
        <authorList>
            <consortium name="The Broad Institute Genomics Platform"/>
            <consortium name="The Broad Institute Genome Sequencing Center for Infectious Disease"/>
            <person name="Wu L."/>
            <person name="Ma J."/>
        </authorList>
    </citation>
    <scope>NUCLEOTIDE SEQUENCE [LARGE SCALE GENOMIC DNA]</scope>
    <source>
        <strain evidence="11">CCUG 57113</strain>
    </source>
</reference>
<dbReference type="NCBIfam" id="TIGR00260">
    <property type="entry name" value="thrC"/>
    <property type="match status" value="1"/>
</dbReference>
<feature type="domain" description="Tryptophan synthase beta chain-like PALP" evidence="9">
    <location>
        <begin position="75"/>
        <end position="378"/>
    </location>
</feature>
<evidence type="ECO:0000256" key="6">
    <source>
        <dbReference type="ARBA" id="ARBA00049144"/>
    </source>
</evidence>
<dbReference type="InterPro" id="IPR050147">
    <property type="entry name" value="Ser/Thr_Dehydratase"/>
</dbReference>
<dbReference type="SUPFAM" id="SSF53686">
    <property type="entry name" value="Tryptophan synthase beta subunit-like PLP-dependent enzymes"/>
    <property type="match status" value="1"/>
</dbReference>
<dbReference type="InterPro" id="IPR036052">
    <property type="entry name" value="TrpB-like_PALP_sf"/>
</dbReference>
<proteinExistence type="inferred from homology"/>
<comment type="pathway">
    <text evidence="8">Amino-acid biosynthesis; L-threonine biosynthesis; L-threonine from L-aspartate: step 5/5.</text>
</comment>
<keyword evidence="8" id="KW-0028">Amino-acid biosynthesis</keyword>
<name>A0ABW0LXZ9_9BACL</name>
<dbReference type="InterPro" id="IPR004450">
    <property type="entry name" value="Thr_synthase-like"/>
</dbReference>
<keyword evidence="4 8" id="KW-0663">Pyridoxal phosphate</keyword>
<dbReference type="PANTHER" id="PTHR48078">
    <property type="entry name" value="THREONINE DEHYDRATASE, MITOCHONDRIAL-RELATED"/>
    <property type="match status" value="1"/>
</dbReference>
<dbReference type="CDD" id="cd01563">
    <property type="entry name" value="Thr-synth_1"/>
    <property type="match status" value="1"/>
</dbReference>
<dbReference type="Proteomes" id="UP001596105">
    <property type="component" value="Unassembled WGS sequence"/>
</dbReference>
<gene>
    <name evidence="10" type="primary">thrC</name>
    <name evidence="10" type="ORF">ACFPPD_12755</name>
</gene>
<dbReference type="Pfam" id="PF00291">
    <property type="entry name" value="PALP"/>
    <property type="match status" value="1"/>
</dbReference>
<protein>
    <recommendedName>
        <fullName evidence="3 7">Threonine synthase</fullName>
        <ecNumber evidence="7 8">4.2.3.1</ecNumber>
    </recommendedName>
</protein>
<keyword evidence="11" id="KW-1185">Reference proteome</keyword>
<evidence type="ECO:0000313" key="11">
    <source>
        <dbReference type="Proteomes" id="UP001596105"/>
    </source>
</evidence>